<dbReference type="Proteomes" id="UP000663848">
    <property type="component" value="Unassembled WGS sequence"/>
</dbReference>
<dbReference type="EMBL" id="CAJNYT010004958">
    <property type="protein sequence ID" value="CAF3704389.1"/>
    <property type="molecule type" value="Genomic_DNA"/>
</dbReference>
<evidence type="ECO:0000313" key="2">
    <source>
        <dbReference type="EMBL" id="CAF3704389.1"/>
    </source>
</evidence>
<accession>A0A818VCV5</accession>
<feature type="region of interest" description="Disordered" evidence="1">
    <location>
        <begin position="92"/>
        <end position="132"/>
    </location>
</feature>
<proteinExistence type="predicted"/>
<dbReference type="AlphaFoldDB" id="A0A818VCV5"/>
<protein>
    <submittedName>
        <fullName evidence="2">Uncharacterized protein</fullName>
    </submittedName>
</protein>
<gene>
    <name evidence="2" type="ORF">GRG538_LOCUS28568</name>
    <name evidence="3" type="ORF">QYT958_LOCUS20666</name>
</gene>
<reference evidence="2" key="1">
    <citation type="submission" date="2021-02" db="EMBL/GenBank/DDBJ databases">
        <authorList>
            <person name="Nowell W R."/>
        </authorList>
    </citation>
    <scope>NUCLEOTIDE SEQUENCE</scope>
</reference>
<name>A0A818VCV5_9BILA</name>
<evidence type="ECO:0000313" key="3">
    <source>
        <dbReference type="EMBL" id="CAF4746056.1"/>
    </source>
</evidence>
<comment type="caution">
    <text evidence="2">The sequence shown here is derived from an EMBL/GenBank/DDBJ whole genome shotgun (WGS) entry which is preliminary data.</text>
</comment>
<sequence length="236" mass="27301">MSTIDMKCNLAIESLLEYDFLRDGAKCSSCQQPLGIHRYKNEILKEISKSSMNHKDANMKIKGNINYDYDQSVMEETNRSLLSYEIVYQQNKNPPSLSSHSSDSESIKSSASSEARSHRHLSKIRSDSQQNVKNNEVMLTKLEDQATKAVSELRSFLCKEFLKKHYCSHIGSSNVEELYNRILSMINKDTNRVYHLMKHARHSCFGLVQIIMNDDQLMDLFKFLNNYLPPIFEENT</sequence>
<dbReference type="Proteomes" id="UP000663872">
    <property type="component" value="Unassembled WGS sequence"/>
</dbReference>
<organism evidence="2 4">
    <name type="scientific">Rotaria socialis</name>
    <dbReference type="NCBI Taxonomy" id="392032"/>
    <lineage>
        <taxon>Eukaryota</taxon>
        <taxon>Metazoa</taxon>
        <taxon>Spiralia</taxon>
        <taxon>Gnathifera</taxon>
        <taxon>Rotifera</taxon>
        <taxon>Eurotatoria</taxon>
        <taxon>Bdelloidea</taxon>
        <taxon>Philodinida</taxon>
        <taxon>Philodinidae</taxon>
        <taxon>Rotaria</taxon>
    </lineage>
</organism>
<dbReference type="EMBL" id="CAJOBR010003637">
    <property type="protein sequence ID" value="CAF4746056.1"/>
    <property type="molecule type" value="Genomic_DNA"/>
</dbReference>
<evidence type="ECO:0000256" key="1">
    <source>
        <dbReference type="SAM" id="MobiDB-lite"/>
    </source>
</evidence>
<evidence type="ECO:0000313" key="4">
    <source>
        <dbReference type="Proteomes" id="UP000663872"/>
    </source>
</evidence>